<evidence type="ECO:0000313" key="3">
    <source>
        <dbReference type="EMBL" id="QYO77317.1"/>
    </source>
</evidence>
<accession>A0ABX8WKU7</accession>
<dbReference type="RefSeq" id="WP_220305774.1">
    <property type="nucleotide sequence ID" value="NZ_CP080590.1"/>
</dbReference>
<feature type="chain" id="PRO_5045069549" description="Secreted protein" evidence="2">
    <location>
        <begin position="33"/>
        <end position="256"/>
    </location>
</feature>
<feature type="region of interest" description="Disordered" evidence="1">
    <location>
        <begin position="31"/>
        <end position="103"/>
    </location>
</feature>
<name>A0ABX8WKU7_9HYPH</name>
<feature type="compositionally biased region" description="Gly residues" evidence="1">
    <location>
        <begin position="34"/>
        <end position="66"/>
    </location>
</feature>
<protein>
    <recommendedName>
        <fullName evidence="5">Secreted protein</fullName>
    </recommendedName>
</protein>
<dbReference type="EMBL" id="CP080590">
    <property type="protein sequence ID" value="QYO77317.1"/>
    <property type="molecule type" value="Genomic_DNA"/>
</dbReference>
<dbReference type="Proteomes" id="UP000825799">
    <property type="component" value="Chromosome"/>
</dbReference>
<keyword evidence="2" id="KW-0732">Signal</keyword>
<evidence type="ECO:0000256" key="1">
    <source>
        <dbReference type="SAM" id="MobiDB-lite"/>
    </source>
</evidence>
<gene>
    <name evidence="3" type="ORF">K1X15_01675</name>
</gene>
<keyword evidence="4" id="KW-1185">Reference proteome</keyword>
<evidence type="ECO:0000256" key="2">
    <source>
        <dbReference type="SAM" id="SignalP"/>
    </source>
</evidence>
<feature type="signal peptide" evidence="2">
    <location>
        <begin position="1"/>
        <end position="32"/>
    </location>
</feature>
<sequence length="256" mass="25752">MFNSTQRRLFGAVALSLALLGTTSLVSAPTFAQDGGGAGQGQGGPGGNDSAGQGGPGGSDNAGQGQGASDQGQGQGGPSEDSDAQGPRAGQPSGEDRGGKPAWAQEGIPAVDLGRLSVIRSPDQVLDQALAEVVATFSPDLVPLYEMTAGDFGDYVLAHWSDEGFAIIDSPLQNLALLEELWQEGDTSLPGVDPASNLELAAILIGTASDKTLPVSYDTVLALAVIVGAVNLSEADIQYIAAAAEAVRIDVATAHG</sequence>
<reference evidence="3 4" key="1">
    <citation type="submission" date="2021-08" db="EMBL/GenBank/DDBJ databases">
        <title>Devosia salina sp. nov., isolated from the South China Sea sediment.</title>
        <authorList>
            <person name="Zhou Z."/>
        </authorList>
    </citation>
    <scope>NUCLEOTIDE SEQUENCE [LARGE SCALE GENOMIC DNA]</scope>
    <source>
        <strain evidence="3 4">SCS-3</strain>
    </source>
</reference>
<evidence type="ECO:0000313" key="4">
    <source>
        <dbReference type="Proteomes" id="UP000825799"/>
    </source>
</evidence>
<evidence type="ECO:0008006" key="5">
    <source>
        <dbReference type="Google" id="ProtNLM"/>
    </source>
</evidence>
<organism evidence="3 4">
    <name type="scientific">Devosia salina</name>
    <dbReference type="NCBI Taxonomy" id="2860336"/>
    <lineage>
        <taxon>Bacteria</taxon>
        <taxon>Pseudomonadati</taxon>
        <taxon>Pseudomonadota</taxon>
        <taxon>Alphaproteobacteria</taxon>
        <taxon>Hyphomicrobiales</taxon>
        <taxon>Devosiaceae</taxon>
        <taxon>Devosia</taxon>
    </lineage>
</organism>
<proteinExistence type="predicted"/>